<dbReference type="Proteomes" id="UP000008461">
    <property type="component" value="Chromosome"/>
</dbReference>
<dbReference type="HOGENOM" id="CLU_2436696_0_0_10"/>
<sequence length="90" mass="10031">MSTRGVPRRFSIKEVATCGGWSSGSRKILHKIKQMDLIGKDPNFSKGELRGLSAPQVPLKKLRATPRVLIYSAVKKTSVIIIYHSKLEPK</sequence>
<gene>
    <name evidence="1" type="ordered locus">Halhy_0756</name>
</gene>
<evidence type="ECO:0000313" key="2">
    <source>
        <dbReference type="Proteomes" id="UP000008461"/>
    </source>
</evidence>
<protein>
    <submittedName>
        <fullName evidence="1">Uncharacterized protein</fullName>
    </submittedName>
</protein>
<reference key="2">
    <citation type="submission" date="2011-04" db="EMBL/GenBank/DDBJ databases">
        <title>Complete sequence of chromosome of Haliscomenobacter hydrossis DSM 1100.</title>
        <authorList>
            <consortium name="US DOE Joint Genome Institute (JGI-PGF)"/>
            <person name="Lucas S."/>
            <person name="Han J."/>
            <person name="Lapidus A."/>
            <person name="Bruce D."/>
            <person name="Goodwin L."/>
            <person name="Pitluck S."/>
            <person name="Peters L."/>
            <person name="Kyrpides N."/>
            <person name="Mavromatis K."/>
            <person name="Ivanova N."/>
            <person name="Ovchinnikova G."/>
            <person name="Pagani I."/>
            <person name="Daligault H."/>
            <person name="Detter J.C."/>
            <person name="Han C."/>
            <person name="Land M."/>
            <person name="Hauser L."/>
            <person name="Markowitz V."/>
            <person name="Cheng J.-F."/>
            <person name="Hugenholtz P."/>
            <person name="Woyke T."/>
            <person name="Wu D."/>
            <person name="Verbarg S."/>
            <person name="Frueling A."/>
            <person name="Brambilla E."/>
            <person name="Klenk H.-P."/>
            <person name="Eisen J.A."/>
        </authorList>
    </citation>
    <scope>NUCLEOTIDE SEQUENCE</scope>
    <source>
        <strain>DSM 1100</strain>
    </source>
</reference>
<organism evidence="1 2">
    <name type="scientific">Haliscomenobacter hydrossis (strain ATCC 27775 / DSM 1100 / LMG 10767 / O)</name>
    <dbReference type="NCBI Taxonomy" id="760192"/>
    <lineage>
        <taxon>Bacteria</taxon>
        <taxon>Pseudomonadati</taxon>
        <taxon>Bacteroidota</taxon>
        <taxon>Saprospiria</taxon>
        <taxon>Saprospirales</taxon>
        <taxon>Haliscomenobacteraceae</taxon>
        <taxon>Haliscomenobacter</taxon>
    </lineage>
</organism>
<dbReference type="AlphaFoldDB" id="F4L3Q9"/>
<reference evidence="1 2" key="1">
    <citation type="journal article" date="2011" name="Stand. Genomic Sci.">
        <title>Complete genome sequence of Haliscomenobacter hydrossis type strain (O).</title>
        <authorList>
            <consortium name="US DOE Joint Genome Institute (JGI-PGF)"/>
            <person name="Daligault H."/>
            <person name="Lapidus A."/>
            <person name="Zeytun A."/>
            <person name="Nolan M."/>
            <person name="Lucas S."/>
            <person name="Del Rio T.G."/>
            <person name="Tice H."/>
            <person name="Cheng J.F."/>
            <person name="Tapia R."/>
            <person name="Han C."/>
            <person name="Goodwin L."/>
            <person name="Pitluck S."/>
            <person name="Liolios K."/>
            <person name="Pagani I."/>
            <person name="Ivanova N."/>
            <person name="Huntemann M."/>
            <person name="Mavromatis K."/>
            <person name="Mikhailova N."/>
            <person name="Pati A."/>
            <person name="Chen A."/>
            <person name="Palaniappan K."/>
            <person name="Land M."/>
            <person name="Hauser L."/>
            <person name="Brambilla E.M."/>
            <person name="Rohde M."/>
            <person name="Verbarg S."/>
            <person name="Goker M."/>
            <person name="Bristow J."/>
            <person name="Eisen J.A."/>
            <person name="Markowitz V."/>
            <person name="Hugenholtz P."/>
            <person name="Kyrpides N.C."/>
            <person name="Klenk H.P."/>
            <person name="Woyke T."/>
        </authorList>
    </citation>
    <scope>NUCLEOTIDE SEQUENCE [LARGE SCALE GENOMIC DNA]</scope>
    <source>
        <strain evidence="2">ATCC 27775 / DSM 1100 / LMG 10767 / O</strain>
    </source>
</reference>
<keyword evidence="2" id="KW-1185">Reference proteome</keyword>
<proteinExistence type="predicted"/>
<accession>F4L3Q9</accession>
<dbReference type="KEGG" id="hhy:Halhy_0756"/>
<dbReference type="STRING" id="760192.Halhy_0756"/>
<evidence type="ECO:0000313" key="1">
    <source>
        <dbReference type="EMBL" id="AEE48663.1"/>
    </source>
</evidence>
<dbReference type="EMBL" id="CP002691">
    <property type="protein sequence ID" value="AEE48663.1"/>
    <property type="molecule type" value="Genomic_DNA"/>
</dbReference>
<name>F4L3Q9_HALH1</name>